<dbReference type="Proteomes" id="UP001140091">
    <property type="component" value="Unassembled WGS sequence"/>
</dbReference>
<accession>A0A9W8IWZ2</accession>
<comment type="caution">
    <text evidence="2">The sequence shown here is derived from an EMBL/GenBank/DDBJ whole genome shotgun (WGS) entry which is preliminary data.</text>
</comment>
<protein>
    <submittedName>
        <fullName evidence="2">Uncharacterized protein</fullName>
    </submittedName>
</protein>
<name>A0A9W8IWZ2_9AGAR</name>
<keyword evidence="3" id="KW-1185">Reference proteome</keyword>
<evidence type="ECO:0000256" key="1">
    <source>
        <dbReference type="SAM" id="Phobius"/>
    </source>
</evidence>
<dbReference type="OrthoDB" id="3270372at2759"/>
<feature type="non-terminal residue" evidence="2">
    <location>
        <position position="310"/>
    </location>
</feature>
<keyword evidence="1" id="KW-0812">Transmembrane</keyword>
<dbReference type="EMBL" id="JANBPK010001234">
    <property type="protein sequence ID" value="KAJ2924257.1"/>
    <property type="molecule type" value="Genomic_DNA"/>
</dbReference>
<proteinExistence type="predicted"/>
<feature type="transmembrane region" description="Helical" evidence="1">
    <location>
        <begin position="15"/>
        <end position="37"/>
    </location>
</feature>
<dbReference type="AlphaFoldDB" id="A0A9W8IWZ2"/>
<evidence type="ECO:0000313" key="3">
    <source>
        <dbReference type="Proteomes" id="UP001140091"/>
    </source>
</evidence>
<evidence type="ECO:0000313" key="2">
    <source>
        <dbReference type="EMBL" id="KAJ2924257.1"/>
    </source>
</evidence>
<keyword evidence="1" id="KW-1133">Transmembrane helix</keyword>
<gene>
    <name evidence="2" type="ORF">H1R20_g12836</name>
</gene>
<keyword evidence="1" id="KW-0472">Membrane</keyword>
<reference evidence="2" key="1">
    <citation type="submission" date="2022-06" db="EMBL/GenBank/DDBJ databases">
        <title>Genome Sequence of Candolleomyces eurysporus.</title>
        <authorList>
            <person name="Buettner E."/>
        </authorList>
    </citation>
    <scope>NUCLEOTIDE SEQUENCE</scope>
    <source>
        <strain evidence="2">VTCC 930004</strain>
    </source>
</reference>
<sequence>MIPIEDPTDEESLNMAYHTLLSVPVILLSQLIIRVLADLTRNKFRNAKPDITPDSQPWPLCPNDLLPNGMRTSIKGLSFWGDKLYTAGDPISSIVTLDLAANLASFHTPFARELMRPPYTLGLLQPLAQLEESIMIPNLSEMKSPRMSCLIYDREILPVVGIIEAVLYCDRDGFIEMLVNTKDTVLPIIERLTSRLAQLSPPVWGSHMALLEGFAAMAKATKDPQTGGFIIPDSATKEFNKAKAVVENRLFDIRSTFEVMVPIRKGGCWNIACPNSGGSGMPKLRLCSQCDLLRYCGQKVRVIFLQLRIC</sequence>
<organism evidence="2 3">
    <name type="scientific">Candolleomyces eurysporus</name>
    <dbReference type="NCBI Taxonomy" id="2828524"/>
    <lineage>
        <taxon>Eukaryota</taxon>
        <taxon>Fungi</taxon>
        <taxon>Dikarya</taxon>
        <taxon>Basidiomycota</taxon>
        <taxon>Agaricomycotina</taxon>
        <taxon>Agaricomycetes</taxon>
        <taxon>Agaricomycetidae</taxon>
        <taxon>Agaricales</taxon>
        <taxon>Agaricineae</taxon>
        <taxon>Psathyrellaceae</taxon>
        <taxon>Candolleomyces</taxon>
    </lineage>
</organism>